<organism evidence="1 2">
    <name type="scientific">Janibacter limosus</name>
    <dbReference type="NCBI Taxonomy" id="53458"/>
    <lineage>
        <taxon>Bacteria</taxon>
        <taxon>Bacillati</taxon>
        <taxon>Actinomycetota</taxon>
        <taxon>Actinomycetes</taxon>
        <taxon>Micrococcales</taxon>
        <taxon>Intrasporangiaceae</taxon>
        <taxon>Janibacter</taxon>
    </lineage>
</organism>
<dbReference type="Proteomes" id="UP001059663">
    <property type="component" value="Chromosome"/>
</dbReference>
<sequence length="75" mass="8193">MTHAVVDETAVERQVAALRHHRTQVTLGPRGTYALSNDIVARLCGREGYARLDVTTGEPLPPPVPGERPPLVARR</sequence>
<reference evidence="1" key="1">
    <citation type="submission" date="2021-11" db="EMBL/GenBank/DDBJ databases">
        <title>Study of the species diversity of bacterial strains isolated from a unique natural object - Shulgan-Tash cave (Bashkiria).</title>
        <authorList>
            <person name="Sazanova A.L."/>
            <person name="Chirak E.R."/>
            <person name="Safronova V.I."/>
        </authorList>
    </citation>
    <scope>NUCLEOTIDE SEQUENCE</scope>
    <source>
        <strain evidence="1">P1</strain>
    </source>
</reference>
<evidence type="ECO:0000313" key="2">
    <source>
        <dbReference type="Proteomes" id="UP001059663"/>
    </source>
</evidence>
<proteinExistence type="predicted"/>
<dbReference type="EMBL" id="CP087977">
    <property type="protein sequence ID" value="UUZ45482.1"/>
    <property type="molecule type" value="Genomic_DNA"/>
</dbReference>
<name>A0AC61U617_9MICO</name>
<protein>
    <submittedName>
        <fullName evidence="1">Uncharacterized protein</fullName>
    </submittedName>
</protein>
<gene>
    <name evidence="1" type="ORF">LP422_05020</name>
</gene>
<accession>A0AC61U617</accession>
<evidence type="ECO:0000313" key="1">
    <source>
        <dbReference type="EMBL" id="UUZ45482.1"/>
    </source>
</evidence>